<proteinExistence type="predicted"/>
<gene>
    <name evidence="1" type="ORF">QTG54_004131</name>
</gene>
<keyword evidence="2" id="KW-1185">Reference proteome</keyword>
<organism evidence="1 2">
    <name type="scientific">Skeletonema marinoi</name>
    <dbReference type="NCBI Taxonomy" id="267567"/>
    <lineage>
        <taxon>Eukaryota</taxon>
        <taxon>Sar</taxon>
        <taxon>Stramenopiles</taxon>
        <taxon>Ochrophyta</taxon>
        <taxon>Bacillariophyta</taxon>
        <taxon>Coscinodiscophyceae</taxon>
        <taxon>Thalassiosirophycidae</taxon>
        <taxon>Thalassiosirales</taxon>
        <taxon>Skeletonemataceae</taxon>
        <taxon>Skeletonema</taxon>
        <taxon>Skeletonema marinoi-dohrnii complex</taxon>
    </lineage>
</organism>
<evidence type="ECO:0000313" key="2">
    <source>
        <dbReference type="Proteomes" id="UP001224775"/>
    </source>
</evidence>
<reference evidence="1" key="1">
    <citation type="submission" date="2023-06" db="EMBL/GenBank/DDBJ databases">
        <title>Survivors Of The Sea: Transcriptome response of Skeletonema marinoi to long-term dormancy.</title>
        <authorList>
            <person name="Pinder M.I.M."/>
            <person name="Kourtchenko O."/>
            <person name="Robertson E.K."/>
            <person name="Larsson T."/>
            <person name="Maumus F."/>
            <person name="Osuna-Cruz C.M."/>
            <person name="Vancaester E."/>
            <person name="Stenow R."/>
            <person name="Vandepoele K."/>
            <person name="Ploug H."/>
            <person name="Bruchert V."/>
            <person name="Godhe A."/>
            <person name="Topel M."/>
        </authorList>
    </citation>
    <scope>NUCLEOTIDE SEQUENCE</scope>
    <source>
        <strain evidence="1">R05AC</strain>
    </source>
</reference>
<comment type="caution">
    <text evidence="1">The sequence shown here is derived from an EMBL/GenBank/DDBJ whole genome shotgun (WGS) entry which is preliminary data.</text>
</comment>
<name>A0AAD9DGC0_9STRA</name>
<dbReference type="Proteomes" id="UP001224775">
    <property type="component" value="Unassembled WGS sequence"/>
</dbReference>
<protein>
    <submittedName>
        <fullName evidence="1">Uncharacterized protein</fullName>
    </submittedName>
</protein>
<dbReference type="EMBL" id="JATAAI010000006">
    <property type="protein sequence ID" value="KAK1744840.1"/>
    <property type="molecule type" value="Genomic_DNA"/>
</dbReference>
<sequence>MMNACNRFSSIAKRRMKPLLQPRPIWTHSNNHGWICLPLEKLSHDSTALDAICADTKALMEGLWMMEKSATDDNAQQQQLVIQAKKEAYESSAGILELALIEFPGCALLHLYNLENLIAYICECGDIGSSNKVSSAFLKAWQSVGRGRM</sequence>
<evidence type="ECO:0000313" key="1">
    <source>
        <dbReference type="EMBL" id="KAK1744840.1"/>
    </source>
</evidence>
<accession>A0AAD9DGC0</accession>
<dbReference type="AlphaFoldDB" id="A0AAD9DGC0"/>